<feature type="compositionally biased region" description="Low complexity" evidence="7">
    <location>
        <begin position="396"/>
        <end position="419"/>
    </location>
</feature>
<evidence type="ECO:0000256" key="2">
    <source>
        <dbReference type="ARBA" id="ARBA00022475"/>
    </source>
</evidence>
<feature type="transmembrane region" description="Helical" evidence="8">
    <location>
        <begin position="261"/>
        <end position="284"/>
    </location>
</feature>
<evidence type="ECO:0000313" key="10">
    <source>
        <dbReference type="Proteomes" id="UP001361570"/>
    </source>
</evidence>
<comment type="subcellular location">
    <subcellularLocation>
        <location evidence="1">Cell membrane</location>
        <topology evidence="1">Multi-pass membrane protein</topology>
    </subcellularLocation>
</comment>
<dbReference type="Pfam" id="PF00953">
    <property type="entry name" value="Glycos_transf_4"/>
    <property type="match status" value="1"/>
</dbReference>
<keyword evidence="10" id="KW-1185">Reference proteome</keyword>
<keyword evidence="6 8" id="KW-0472">Membrane</keyword>
<feature type="transmembrane region" description="Helical" evidence="8">
    <location>
        <begin position="6"/>
        <end position="26"/>
    </location>
</feature>
<dbReference type="InterPro" id="IPR000715">
    <property type="entry name" value="Glycosyl_transferase_4"/>
</dbReference>
<evidence type="ECO:0000256" key="7">
    <source>
        <dbReference type="SAM" id="MobiDB-lite"/>
    </source>
</evidence>
<feature type="transmembrane region" description="Helical" evidence="8">
    <location>
        <begin position="167"/>
        <end position="184"/>
    </location>
</feature>
<protein>
    <submittedName>
        <fullName evidence="9">MraY family glycosyltransferase</fullName>
        <ecNumber evidence="9">2.7.8.-</ecNumber>
    </submittedName>
</protein>
<reference evidence="9 10" key="1">
    <citation type="submission" date="2024-03" db="EMBL/GenBank/DDBJ databases">
        <title>Draft genome sequence of Klenkia sp. LSe6-5.</title>
        <authorList>
            <person name="Duangmal K."/>
            <person name="Chantavorakit T."/>
        </authorList>
    </citation>
    <scope>NUCLEOTIDE SEQUENCE [LARGE SCALE GENOMIC DNA]</scope>
    <source>
        <strain evidence="9 10">LSe6-5</strain>
    </source>
</reference>
<evidence type="ECO:0000256" key="1">
    <source>
        <dbReference type="ARBA" id="ARBA00004651"/>
    </source>
</evidence>
<feature type="transmembrane region" description="Helical" evidence="8">
    <location>
        <begin position="47"/>
        <end position="65"/>
    </location>
</feature>
<comment type="caution">
    <text evidence="9">The sequence shown here is derived from an EMBL/GenBank/DDBJ whole genome shotgun (WGS) entry which is preliminary data.</text>
</comment>
<proteinExistence type="predicted"/>
<dbReference type="PANTHER" id="PTHR22926:SF3">
    <property type="entry name" value="UNDECAPRENYL-PHOSPHATE ALPHA-N-ACETYLGLUCOSAMINYL 1-PHOSPHATE TRANSFERASE"/>
    <property type="match status" value="1"/>
</dbReference>
<name>A0ABU8DU50_9ACTN</name>
<feature type="transmembrane region" description="Helical" evidence="8">
    <location>
        <begin position="142"/>
        <end position="160"/>
    </location>
</feature>
<dbReference type="GO" id="GO:0016740">
    <property type="term" value="F:transferase activity"/>
    <property type="evidence" value="ECO:0007669"/>
    <property type="project" value="UniProtKB-KW"/>
</dbReference>
<feature type="transmembrane region" description="Helical" evidence="8">
    <location>
        <begin position="220"/>
        <end position="241"/>
    </location>
</feature>
<dbReference type="CDD" id="cd06853">
    <property type="entry name" value="GT_WecA_like"/>
    <property type="match status" value="1"/>
</dbReference>
<dbReference type="EC" id="2.7.8.-" evidence="9"/>
<feature type="transmembrane region" description="Helical" evidence="8">
    <location>
        <begin position="315"/>
        <end position="336"/>
    </location>
</feature>
<keyword evidence="2" id="KW-1003">Cell membrane</keyword>
<keyword evidence="5 8" id="KW-1133">Transmembrane helix</keyword>
<evidence type="ECO:0000256" key="5">
    <source>
        <dbReference type="ARBA" id="ARBA00022989"/>
    </source>
</evidence>
<dbReference type="PROSITE" id="PS01348">
    <property type="entry name" value="MRAY_2"/>
    <property type="match status" value="1"/>
</dbReference>
<feature type="transmembrane region" description="Helical" evidence="8">
    <location>
        <begin position="77"/>
        <end position="95"/>
    </location>
</feature>
<keyword evidence="4 8" id="KW-0812">Transmembrane</keyword>
<feature type="transmembrane region" description="Helical" evidence="8">
    <location>
        <begin position="107"/>
        <end position="130"/>
    </location>
</feature>
<sequence>MREYIVVCLTAALVTYLTTPVVRVLAMRFRVMSAVRERDVHVIPTPRGGGVAMYAGVAAAVLVASRLPALQRTFEDSQTYAVLVAGGLICLLGVLDDRFEIDALTKLTGQIACAGVMVLLGVQFMFVFLPVADIGTLSLGDAGVPLTILTTVLVVNALNFIDGLDGLAAGVSAIAAVALFAYSYNLGLVGYDDTASAPALITAVLAGACLGFLPHNFSPARIFMGDSGSMLVGLMLSAAAVSATGRVDTQSFDSAASVLPLALPLLVPLAVLFIPFTDLVLAVVRRTRKGQSPFSPDKMHLHHRLLSIGHSHRRAVLIMYFWAALLSFGVIALSISGGTAEVLVVIGALLVVGVVVVLGPRARRPDRTAASVAESEHRAARSARWWGRRPGRARGRGAVPSRSGTRPTGRTPDPTGAPR</sequence>
<organism evidence="9 10">
    <name type="scientific">Klenkia sesuvii</name>
    <dbReference type="NCBI Taxonomy" id="3103137"/>
    <lineage>
        <taxon>Bacteria</taxon>
        <taxon>Bacillati</taxon>
        <taxon>Actinomycetota</taxon>
        <taxon>Actinomycetes</taxon>
        <taxon>Geodermatophilales</taxon>
        <taxon>Geodermatophilaceae</taxon>
        <taxon>Klenkia</taxon>
    </lineage>
</organism>
<evidence type="ECO:0000256" key="3">
    <source>
        <dbReference type="ARBA" id="ARBA00022679"/>
    </source>
</evidence>
<evidence type="ECO:0000256" key="4">
    <source>
        <dbReference type="ARBA" id="ARBA00022692"/>
    </source>
</evidence>
<dbReference type="Proteomes" id="UP001361570">
    <property type="component" value="Unassembled WGS sequence"/>
</dbReference>
<dbReference type="InterPro" id="IPR018480">
    <property type="entry name" value="PNAcMuramoyl-5peptid_Trfase_CS"/>
</dbReference>
<dbReference type="RefSeq" id="WP_336404119.1">
    <property type="nucleotide sequence ID" value="NZ_JBAPLU010000008.1"/>
</dbReference>
<feature type="region of interest" description="Disordered" evidence="7">
    <location>
        <begin position="369"/>
        <end position="419"/>
    </location>
</feature>
<dbReference type="PANTHER" id="PTHR22926">
    <property type="entry name" value="PHOSPHO-N-ACETYLMURAMOYL-PENTAPEPTIDE-TRANSFERASE"/>
    <property type="match status" value="1"/>
</dbReference>
<accession>A0ABU8DU50</accession>
<keyword evidence="3 9" id="KW-0808">Transferase</keyword>
<evidence type="ECO:0000313" key="9">
    <source>
        <dbReference type="EMBL" id="MEI4271981.1"/>
    </source>
</evidence>
<evidence type="ECO:0000256" key="8">
    <source>
        <dbReference type="SAM" id="Phobius"/>
    </source>
</evidence>
<gene>
    <name evidence="9" type="ORF">TEK04_09620</name>
</gene>
<dbReference type="EMBL" id="JBAPLU010000008">
    <property type="protein sequence ID" value="MEI4271981.1"/>
    <property type="molecule type" value="Genomic_DNA"/>
</dbReference>
<feature type="transmembrane region" description="Helical" evidence="8">
    <location>
        <begin position="342"/>
        <end position="359"/>
    </location>
</feature>
<feature type="transmembrane region" description="Helical" evidence="8">
    <location>
        <begin position="196"/>
        <end position="213"/>
    </location>
</feature>
<feature type="compositionally biased region" description="Basic residues" evidence="7">
    <location>
        <begin position="386"/>
        <end position="395"/>
    </location>
</feature>
<evidence type="ECO:0000256" key="6">
    <source>
        <dbReference type="ARBA" id="ARBA00023136"/>
    </source>
</evidence>